<dbReference type="AlphaFoldDB" id="A0A0F9BX31"/>
<feature type="transmembrane region" description="Helical" evidence="2">
    <location>
        <begin position="20"/>
        <end position="43"/>
    </location>
</feature>
<reference evidence="4" key="1">
    <citation type="journal article" date="2015" name="Nature">
        <title>Complex archaea that bridge the gap between prokaryotes and eukaryotes.</title>
        <authorList>
            <person name="Spang A."/>
            <person name="Saw J.H."/>
            <person name="Jorgensen S.L."/>
            <person name="Zaremba-Niedzwiedzka K."/>
            <person name="Martijn J."/>
            <person name="Lind A.E."/>
            <person name="van Eijk R."/>
            <person name="Schleper C."/>
            <person name="Guy L."/>
            <person name="Ettema T.J."/>
        </authorList>
    </citation>
    <scope>NUCLEOTIDE SEQUENCE</scope>
</reference>
<protein>
    <recommendedName>
        <fullName evidence="3">DUF2341 domain-containing protein</fullName>
    </recommendedName>
</protein>
<gene>
    <name evidence="4" type="ORF">LCGC14_2677960</name>
</gene>
<feature type="domain" description="DUF2341" evidence="3">
    <location>
        <begin position="121"/>
        <end position="188"/>
    </location>
</feature>
<keyword evidence="2" id="KW-1133">Transmembrane helix</keyword>
<evidence type="ECO:0000259" key="3">
    <source>
        <dbReference type="Pfam" id="PF10102"/>
    </source>
</evidence>
<accession>A0A0F9BX31</accession>
<evidence type="ECO:0000256" key="2">
    <source>
        <dbReference type="SAM" id="Phobius"/>
    </source>
</evidence>
<name>A0A0F9BX31_9ZZZZ</name>
<dbReference type="InterPro" id="IPR013320">
    <property type="entry name" value="ConA-like_dom_sf"/>
</dbReference>
<keyword evidence="2" id="KW-0472">Membrane</keyword>
<dbReference type="SUPFAM" id="SSF49899">
    <property type="entry name" value="Concanavalin A-like lectins/glucanases"/>
    <property type="match status" value="1"/>
</dbReference>
<dbReference type="Pfam" id="PF10102">
    <property type="entry name" value="DUF2341"/>
    <property type="match status" value="1"/>
</dbReference>
<evidence type="ECO:0000313" key="4">
    <source>
        <dbReference type="EMBL" id="KKK94924.1"/>
    </source>
</evidence>
<proteinExistence type="predicted"/>
<evidence type="ECO:0000256" key="1">
    <source>
        <dbReference type="SAM" id="MobiDB-lite"/>
    </source>
</evidence>
<comment type="caution">
    <text evidence="4">The sequence shown here is derived from an EMBL/GenBank/DDBJ whole genome shotgun (WGS) entry which is preliminary data.</text>
</comment>
<organism evidence="4">
    <name type="scientific">marine sediment metagenome</name>
    <dbReference type="NCBI Taxonomy" id="412755"/>
    <lineage>
        <taxon>unclassified sequences</taxon>
        <taxon>metagenomes</taxon>
        <taxon>ecological metagenomes</taxon>
    </lineage>
</organism>
<dbReference type="EMBL" id="LAZR01047137">
    <property type="protein sequence ID" value="KKK94924.1"/>
    <property type="molecule type" value="Genomic_DNA"/>
</dbReference>
<sequence length="396" mass="43056">MVFYKQFHTVKRTGLVAWHYIISQLSVRTVAILLILVMVFNGIMIPLQFGLLKPFEPETAYAATTITSFTYKKDVTFDTTAAGANVSSSQSSFPVAVHINTSSWPTQSERDNFFDNAGSAGKRVQFFDSDETTNLDYEVEYFDNTQGSEEAIYWVRVPTVSGNSSTDKIVVAYGNDPNGSDQANPTGVWDSSYEMVQHLGDNSWGSSPEAKDSAPNANNGTNAGSLNADGKVRRGRSFVTDDYINTDTVVSEVGTNTAGTFSAWLYPSSATQGSIITFGDTDARNWIYFIIQSSGILTATLMQGGTYQWATDTDTGIGLNAWHHVVLVQDGTSSEIYVDGAQPAQAFFISTDKTKWFSAVSGIDNGRIGSLNKNSAGNARFLDGTVDEVRISSTNR</sequence>
<feature type="non-terminal residue" evidence="4">
    <location>
        <position position="396"/>
    </location>
</feature>
<keyword evidence="2" id="KW-0812">Transmembrane</keyword>
<feature type="compositionally biased region" description="Polar residues" evidence="1">
    <location>
        <begin position="215"/>
        <end position="225"/>
    </location>
</feature>
<dbReference type="Pfam" id="PF13385">
    <property type="entry name" value="Laminin_G_3"/>
    <property type="match status" value="1"/>
</dbReference>
<feature type="region of interest" description="Disordered" evidence="1">
    <location>
        <begin position="200"/>
        <end position="229"/>
    </location>
</feature>
<dbReference type="InterPro" id="IPR018765">
    <property type="entry name" value="DUF2341"/>
</dbReference>
<dbReference type="Gene3D" id="2.60.120.200">
    <property type="match status" value="1"/>
</dbReference>